<keyword evidence="5 9" id="KW-0297">G-protein coupled receptor</keyword>
<keyword evidence="4 10" id="KW-1133">Transmembrane helix</keyword>
<protein>
    <recommendedName>
        <fullName evidence="11">G-protein coupled receptors family 1 profile domain-containing protein</fullName>
    </recommendedName>
</protein>
<gene>
    <name evidence="12" type="ORF">RDWZM_007743</name>
</gene>
<evidence type="ECO:0000256" key="6">
    <source>
        <dbReference type="ARBA" id="ARBA00023136"/>
    </source>
</evidence>
<evidence type="ECO:0000256" key="4">
    <source>
        <dbReference type="ARBA" id="ARBA00022989"/>
    </source>
</evidence>
<feature type="transmembrane region" description="Helical" evidence="10">
    <location>
        <begin position="142"/>
        <end position="159"/>
    </location>
</feature>
<evidence type="ECO:0000256" key="7">
    <source>
        <dbReference type="ARBA" id="ARBA00023170"/>
    </source>
</evidence>
<keyword evidence="8 9" id="KW-0807">Transducer</keyword>
<organism evidence="12 13">
    <name type="scientific">Blomia tropicalis</name>
    <name type="common">Mite</name>
    <dbReference type="NCBI Taxonomy" id="40697"/>
    <lineage>
        <taxon>Eukaryota</taxon>
        <taxon>Metazoa</taxon>
        <taxon>Ecdysozoa</taxon>
        <taxon>Arthropoda</taxon>
        <taxon>Chelicerata</taxon>
        <taxon>Arachnida</taxon>
        <taxon>Acari</taxon>
        <taxon>Acariformes</taxon>
        <taxon>Sarcoptiformes</taxon>
        <taxon>Astigmata</taxon>
        <taxon>Glycyphagoidea</taxon>
        <taxon>Echimyopodidae</taxon>
        <taxon>Blomia</taxon>
    </lineage>
</organism>
<dbReference type="PRINTS" id="PR00237">
    <property type="entry name" value="GPCRRHODOPSN"/>
</dbReference>
<dbReference type="SUPFAM" id="SSF81321">
    <property type="entry name" value="Family A G protein-coupled receptor-like"/>
    <property type="match status" value="1"/>
</dbReference>
<keyword evidence="3 9" id="KW-0812">Transmembrane</keyword>
<feature type="transmembrane region" description="Helical" evidence="10">
    <location>
        <begin position="242"/>
        <end position="268"/>
    </location>
</feature>
<feature type="transmembrane region" description="Helical" evidence="10">
    <location>
        <begin position="187"/>
        <end position="208"/>
    </location>
</feature>
<proteinExistence type="inferred from homology"/>
<evidence type="ECO:0000256" key="8">
    <source>
        <dbReference type="ARBA" id="ARBA00023224"/>
    </source>
</evidence>
<dbReference type="OMA" id="MMITANE"/>
<name>A0A9Q0M0A3_BLOTA</name>
<feature type="transmembrane region" description="Helical" evidence="10">
    <location>
        <begin position="61"/>
        <end position="81"/>
    </location>
</feature>
<reference evidence="12" key="1">
    <citation type="submission" date="2022-12" db="EMBL/GenBank/DDBJ databases">
        <title>Genome assemblies of Blomia tropicalis.</title>
        <authorList>
            <person name="Cui Y."/>
        </authorList>
    </citation>
    <scope>NUCLEOTIDE SEQUENCE</scope>
    <source>
        <tissue evidence="12">Adult mites</tissue>
    </source>
</reference>
<keyword evidence="7 9" id="KW-0675">Receptor</keyword>
<dbReference type="InterPro" id="IPR000276">
    <property type="entry name" value="GPCR_Rhodpsn"/>
</dbReference>
<keyword evidence="6 10" id="KW-0472">Membrane</keyword>
<evidence type="ECO:0000256" key="5">
    <source>
        <dbReference type="ARBA" id="ARBA00023040"/>
    </source>
</evidence>
<evidence type="ECO:0000259" key="11">
    <source>
        <dbReference type="PROSITE" id="PS50262"/>
    </source>
</evidence>
<evidence type="ECO:0000313" key="12">
    <source>
        <dbReference type="EMBL" id="KAJ6216586.1"/>
    </source>
</evidence>
<dbReference type="PROSITE" id="PS00237">
    <property type="entry name" value="G_PROTEIN_RECEP_F1_1"/>
    <property type="match status" value="1"/>
</dbReference>
<evidence type="ECO:0000256" key="9">
    <source>
        <dbReference type="RuleBase" id="RU000688"/>
    </source>
</evidence>
<feature type="transmembrane region" description="Helical" evidence="10">
    <location>
        <begin position="24"/>
        <end position="49"/>
    </location>
</feature>
<evidence type="ECO:0000313" key="13">
    <source>
        <dbReference type="Proteomes" id="UP001142055"/>
    </source>
</evidence>
<feature type="transmembrane region" description="Helical" evidence="10">
    <location>
        <begin position="274"/>
        <end position="292"/>
    </location>
</feature>
<dbReference type="Pfam" id="PF00001">
    <property type="entry name" value="7tm_1"/>
    <property type="match status" value="1"/>
</dbReference>
<dbReference type="EMBL" id="JAPWDV010000003">
    <property type="protein sequence ID" value="KAJ6216586.1"/>
    <property type="molecule type" value="Genomic_DNA"/>
</dbReference>
<comment type="similarity">
    <text evidence="2 9">Belongs to the G-protein coupled receptor 1 family.</text>
</comment>
<evidence type="ECO:0000256" key="3">
    <source>
        <dbReference type="ARBA" id="ARBA00022692"/>
    </source>
</evidence>
<dbReference type="AlphaFoldDB" id="A0A9Q0M0A3"/>
<dbReference type="Gene3D" id="1.20.1070.10">
    <property type="entry name" value="Rhodopsin 7-helix transmembrane proteins"/>
    <property type="match status" value="1"/>
</dbReference>
<evidence type="ECO:0000256" key="2">
    <source>
        <dbReference type="ARBA" id="ARBA00010663"/>
    </source>
</evidence>
<feature type="transmembrane region" description="Helical" evidence="10">
    <location>
        <begin position="101"/>
        <end position="130"/>
    </location>
</feature>
<feature type="domain" description="G-protein coupled receptors family 1 profile" evidence="11">
    <location>
        <begin position="40"/>
        <end position="294"/>
    </location>
</feature>
<dbReference type="GO" id="GO:0005886">
    <property type="term" value="C:plasma membrane"/>
    <property type="evidence" value="ECO:0007669"/>
    <property type="project" value="TreeGrafter"/>
</dbReference>
<dbReference type="PANTHER" id="PTHR45695">
    <property type="entry name" value="LEUCOKININ RECEPTOR-RELATED"/>
    <property type="match status" value="1"/>
</dbReference>
<keyword evidence="13" id="KW-1185">Reference proteome</keyword>
<accession>A0A9Q0M0A3</accession>
<dbReference type="Proteomes" id="UP001142055">
    <property type="component" value="Chromosome 3"/>
</dbReference>
<comment type="subcellular location">
    <subcellularLocation>
        <location evidence="1">Membrane</location>
        <topology evidence="1">Multi-pass membrane protein</topology>
    </subcellularLocation>
</comment>
<evidence type="ECO:0000256" key="10">
    <source>
        <dbReference type="SAM" id="Phobius"/>
    </source>
</evidence>
<evidence type="ECO:0000256" key="1">
    <source>
        <dbReference type="ARBA" id="ARBA00004141"/>
    </source>
</evidence>
<dbReference type="InterPro" id="IPR017452">
    <property type="entry name" value="GPCR_Rhodpsn_7TM"/>
</dbReference>
<dbReference type="PANTHER" id="PTHR45695:SF9">
    <property type="entry name" value="LEUCOKININ RECEPTOR"/>
    <property type="match status" value="1"/>
</dbReference>
<dbReference type="GO" id="GO:0004930">
    <property type="term" value="F:G protein-coupled receptor activity"/>
    <property type="evidence" value="ECO:0007669"/>
    <property type="project" value="UniProtKB-KW"/>
</dbReference>
<sequence>MDSIYLSSQNKTYDLALLDYEWQVALVTLYSSTAVLSFTSNVLAIYILLSHDRFNSEMWKFLVNLSIADIFMALMGIPFTYTSFMLGRWIFPNWMCPVVQFAQLCSVFVSITTLTVIGFDRFFAIVYPFHSLACLRQHTSRVLILIWIVGISLSSIMFFKTKAVPFPHGDEIFYDCREEWDEQQGRYFTIAVFMFTFGLPVAVLMFVYTSIGVRIIRRTTPGNPNELRDSVQWTLKIKAIKMLVTVVIIFIICWLPIHVHGFIVWFYPPNVNNLHGYLTYVISFFICFRDLFCHRKYRSTRSEAELERLSNLTNVPSNPIV</sequence>
<dbReference type="PROSITE" id="PS50262">
    <property type="entry name" value="G_PROTEIN_RECEP_F1_2"/>
    <property type="match status" value="1"/>
</dbReference>
<comment type="caution">
    <text evidence="12">The sequence shown here is derived from an EMBL/GenBank/DDBJ whole genome shotgun (WGS) entry which is preliminary data.</text>
</comment>